<proteinExistence type="predicted"/>
<sequence length="131" mass="15133">MGKSPLLQMALCSLQTFVGKGLTEVQWRKKVFHSIIFWIRFSFLFYFPPKKNHLLQTHLARPDSAPQSSLAPPIHSKDPRPFFVVPFHFFFFLSTADFSLGKEEDDVRTKSTTKLSCGVSRSIAGWYPIHW</sequence>
<evidence type="ECO:0000313" key="2">
    <source>
        <dbReference type="Proteomes" id="UP000245626"/>
    </source>
</evidence>
<evidence type="ECO:0000313" key="1">
    <source>
        <dbReference type="EMBL" id="PWN51556.1"/>
    </source>
</evidence>
<keyword evidence="2" id="KW-1185">Reference proteome</keyword>
<accession>A0ACD0P0L7</accession>
<gene>
    <name evidence="1" type="ORF">IE53DRAFT_46401</name>
</gene>
<reference evidence="1 2" key="1">
    <citation type="journal article" date="2018" name="Mol. Biol. Evol.">
        <title>Broad Genomic Sampling Reveals a Smut Pathogenic Ancestry of the Fungal Clade Ustilaginomycotina.</title>
        <authorList>
            <person name="Kijpornyongpan T."/>
            <person name="Mondo S.J."/>
            <person name="Barry K."/>
            <person name="Sandor L."/>
            <person name="Lee J."/>
            <person name="Lipzen A."/>
            <person name="Pangilinan J."/>
            <person name="LaButti K."/>
            <person name="Hainaut M."/>
            <person name="Henrissat B."/>
            <person name="Grigoriev I.V."/>
            <person name="Spatafora J.W."/>
            <person name="Aime M.C."/>
        </authorList>
    </citation>
    <scope>NUCLEOTIDE SEQUENCE [LARGE SCALE GENOMIC DNA]</scope>
    <source>
        <strain evidence="1 2">SA 807</strain>
    </source>
</reference>
<dbReference type="EMBL" id="KZ819834">
    <property type="protein sequence ID" value="PWN51556.1"/>
    <property type="molecule type" value="Genomic_DNA"/>
</dbReference>
<organism evidence="1 2">
    <name type="scientific">Violaceomyces palustris</name>
    <dbReference type="NCBI Taxonomy" id="1673888"/>
    <lineage>
        <taxon>Eukaryota</taxon>
        <taxon>Fungi</taxon>
        <taxon>Dikarya</taxon>
        <taxon>Basidiomycota</taxon>
        <taxon>Ustilaginomycotina</taxon>
        <taxon>Ustilaginomycetes</taxon>
        <taxon>Violaceomycetales</taxon>
        <taxon>Violaceomycetaceae</taxon>
        <taxon>Violaceomyces</taxon>
    </lineage>
</organism>
<protein>
    <submittedName>
        <fullName evidence="1">Uncharacterized protein</fullName>
    </submittedName>
</protein>
<name>A0ACD0P0L7_9BASI</name>
<dbReference type="Proteomes" id="UP000245626">
    <property type="component" value="Unassembled WGS sequence"/>
</dbReference>